<evidence type="ECO:0000313" key="2">
    <source>
        <dbReference type="EMBL" id="GAA4384933.1"/>
    </source>
</evidence>
<sequence>MVSFRLPLPLQRFAALSVKDRRRTRRLLASLALALATTLVVWALTPRPAGTPVVVAAGDIAPGSTIGAGDLGTRTYPAALVPADAIESVAEAIGSTSAAHLSPGLPVTRSGLLAPRAEPLAEGQLLMPVTVTDEAAAATLRPGHRVRVFAPGAGTSAAGGADGEVEGVPGAAGADGTGAVIDEAVVASISQRAGTAVSGSTTVITLIVSGPQASALAAVSGTALSFALLN</sequence>
<accession>A0ABP8J4K4</accession>
<protein>
    <recommendedName>
        <fullName evidence="1">SAF domain-containing protein</fullName>
    </recommendedName>
</protein>
<reference evidence="3" key="1">
    <citation type="journal article" date="2019" name="Int. J. Syst. Evol. Microbiol.">
        <title>The Global Catalogue of Microorganisms (GCM) 10K type strain sequencing project: providing services to taxonomists for standard genome sequencing and annotation.</title>
        <authorList>
            <consortium name="The Broad Institute Genomics Platform"/>
            <consortium name="The Broad Institute Genome Sequencing Center for Infectious Disease"/>
            <person name="Wu L."/>
            <person name="Ma J."/>
        </authorList>
    </citation>
    <scope>NUCLEOTIDE SEQUENCE [LARGE SCALE GENOMIC DNA]</scope>
    <source>
        <strain evidence="3">JCM 17808</strain>
    </source>
</reference>
<dbReference type="RefSeq" id="WP_247423290.1">
    <property type="nucleotide sequence ID" value="NZ_BAABGL010000002.1"/>
</dbReference>
<dbReference type="CDD" id="cd11614">
    <property type="entry name" value="SAF_CpaB_FlgA_like"/>
    <property type="match status" value="1"/>
</dbReference>
<dbReference type="Pfam" id="PF08666">
    <property type="entry name" value="SAF"/>
    <property type="match status" value="1"/>
</dbReference>
<name>A0ABP8J4K4_9MICO</name>
<evidence type="ECO:0000313" key="3">
    <source>
        <dbReference type="Proteomes" id="UP001500642"/>
    </source>
</evidence>
<dbReference type="EMBL" id="BAABGL010000002">
    <property type="protein sequence ID" value="GAA4384933.1"/>
    <property type="molecule type" value="Genomic_DNA"/>
</dbReference>
<comment type="caution">
    <text evidence="2">The sequence shown here is derived from an EMBL/GenBank/DDBJ whole genome shotgun (WGS) entry which is preliminary data.</text>
</comment>
<organism evidence="2 3">
    <name type="scientific">Brevibacterium pityocampae</name>
    <dbReference type="NCBI Taxonomy" id="506594"/>
    <lineage>
        <taxon>Bacteria</taxon>
        <taxon>Bacillati</taxon>
        <taxon>Actinomycetota</taxon>
        <taxon>Actinomycetes</taxon>
        <taxon>Micrococcales</taxon>
        <taxon>Brevibacteriaceae</taxon>
        <taxon>Brevibacterium</taxon>
    </lineage>
</organism>
<evidence type="ECO:0000259" key="1">
    <source>
        <dbReference type="SMART" id="SM00858"/>
    </source>
</evidence>
<dbReference type="Gene3D" id="3.90.1210.10">
    <property type="entry name" value="Antifreeze-like/N-acetylneuraminic acid synthase C-terminal domain"/>
    <property type="match status" value="1"/>
</dbReference>
<keyword evidence="3" id="KW-1185">Reference proteome</keyword>
<proteinExistence type="predicted"/>
<dbReference type="Proteomes" id="UP001500642">
    <property type="component" value="Unassembled WGS sequence"/>
</dbReference>
<feature type="domain" description="SAF" evidence="1">
    <location>
        <begin position="51"/>
        <end position="113"/>
    </location>
</feature>
<gene>
    <name evidence="2" type="ORF">GCM10023167_06240</name>
</gene>
<dbReference type="InterPro" id="IPR013974">
    <property type="entry name" value="SAF"/>
</dbReference>
<dbReference type="SMART" id="SM00858">
    <property type="entry name" value="SAF"/>
    <property type="match status" value="1"/>
</dbReference>